<evidence type="ECO:0000259" key="1">
    <source>
        <dbReference type="Pfam" id="PF18096"/>
    </source>
</evidence>
<feature type="domain" description="PG-1098 ferredoxin-like" evidence="2">
    <location>
        <begin position="278"/>
        <end position="321"/>
    </location>
</feature>
<accession>A0ABM5N5W2</accession>
<protein>
    <recommendedName>
        <fullName evidence="5">THUMP-like domain-containing protein</fullName>
    </recommendedName>
</protein>
<evidence type="ECO:0000259" key="2">
    <source>
        <dbReference type="Pfam" id="PF22013"/>
    </source>
</evidence>
<evidence type="ECO:0000313" key="3">
    <source>
        <dbReference type="EMBL" id="AFK04920.1"/>
    </source>
</evidence>
<dbReference type="InterPro" id="IPR041497">
    <property type="entry name" value="Thump-like"/>
</dbReference>
<dbReference type="EMBL" id="CP002961">
    <property type="protein sequence ID" value="AFK04920.1"/>
    <property type="molecule type" value="Genomic_DNA"/>
</dbReference>
<dbReference type="Gene3D" id="1.10.10.1110">
    <property type="entry name" value="Methyltransferase PG1098, N-terminal domain"/>
    <property type="match status" value="1"/>
</dbReference>
<evidence type="ECO:0008006" key="5">
    <source>
        <dbReference type="Google" id="ProtNLM"/>
    </source>
</evidence>
<organism evidence="3 4">
    <name type="scientific">Emticicia oligotrophica (strain DSM 17448 / CIP 109782 / MTCC 6937 / GPTSA100-15)</name>
    <dbReference type="NCBI Taxonomy" id="929562"/>
    <lineage>
        <taxon>Bacteria</taxon>
        <taxon>Pseudomonadati</taxon>
        <taxon>Bacteroidota</taxon>
        <taxon>Cytophagia</taxon>
        <taxon>Cytophagales</taxon>
        <taxon>Leadbetterellaceae</taxon>
        <taxon>Emticicia</taxon>
    </lineage>
</organism>
<dbReference type="SUPFAM" id="SSF53335">
    <property type="entry name" value="S-adenosyl-L-methionine-dependent methyltransferases"/>
    <property type="match status" value="1"/>
</dbReference>
<dbReference type="Pfam" id="PF22013">
    <property type="entry name" value="PG_1098_Fer"/>
    <property type="match status" value="1"/>
</dbReference>
<dbReference type="Gene3D" id="3.40.50.150">
    <property type="entry name" value="Vaccinia Virus protein VP39"/>
    <property type="match status" value="1"/>
</dbReference>
<feature type="domain" description="THUMP-like" evidence="1">
    <location>
        <begin position="322"/>
        <end position="392"/>
    </location>
</feature>
<reference evidence="3 4" key="1">
    <citation type="submission" date="2011-07" db="EMBL/GenBank/DDBJ databases">
        <title>The complete genome of chromosome of Emticicia oligotrophica DSM 17448.</title>
        <authorList>
            <consortium name="US DOE Joint Genome Institute (JGI-PGF)"/>
            <person name="Lucas S."/>
            <person name="Han J."/>
            <person name="Lapidus A."/>
            <person name="Bruce D."/>
            <person name="Goodwin L."/>
            <person name="Pitluck S."/>
            <person name="Peters L."/>
            <person name="Kyrpides N."/>
            <person name="Mavromatis K."/>
            <person name="Ivanova N."/>
            <person name="Ovchinnikova G."/>
            <person name="Teshima H."/>
            <person name="Detter J.C."/>
            <person name="Tapia R."/>
            <person name="Han C."/>
            <person name="Land M."/>
            <person name="Hauser L."/>
            <person name="Markowitz V."/>
            <person name="Cheng J.-F."/>
            <person name="Hugenholtz P."/>
            <person name="Woyke T."/>
            <person name="Wu D."/>
            <person name="Tindall B."/>
            <person name="Pomrenke H."/>
            <person name="Brambilla E."/>
            <person name="Klenk H.-P."/>
            <person name="Eisen J.A."/>
        </authorList>
    </citation>
    <scope>NUCLEOTIDE SEQUENCE [LARGE SCALE GENOMIC DNA]</scope>
    <source>
        <strain evidence="3 4">DSM 17448</strain>
    </source>
</reference>
<keyword evidence="4" id="KW-1185">Reference proteome</keyword>
<dbReference type="Proteomes" id="UP000002875">
    <property type="component" value="Chromosome"/>
</dbReference>
<proteinExistence type="predicted"/>
<dbReference type="Pfam" id="PF18096">
    <property type="entry name" value="Thump_like"/>
    <property type="match status" value="1"/>
</dbReference>
<gene>
    <name evidence="3" type="ordered locus">Emtol_3794</name>
</gene>
<dbReference type="InterPro" id="IPR054168">
    <property type="entry name" value="PG_1098_Fer"/>
</dbReference>
<sequence>MIEAMIEASKIAQQFQNTNVQEFILKNPLKLSSNTLTLVADQLLARQKSKTKLPTWFANPKILFPPPLSVEQASSEVTANFKASVFSQLIGKKNVVDLTGGMGVDSWALAKICESVKYIEQSELLSEIAKVNFKSLNLTNIEVINQNATTLDYSFLKNNNNYYIDPHRRDNSQNKVFKIEDCEPNLLTLKPFLNKYMVKFSPMLDIKMALEQLTNISYVYVIAFENEVKELLFISNGIDSNPNIVCVNLSFKSLPHIFEFDYTLEEHCKIAYSNPLKYIYEPNASILKAGGFKSVSEKFNLLKIAPNSHLYTSDILNEAFPGRIFLCESICKFDKKEILSKLPSPKANISTRNFPLKPEEIKKKLGLQDGGDYYLFATENSEKQKIVLLCKKVEL</sequence>
<evidence type="ECO:0000313" key="4">
    <source>
        <dbReference type="Proteomes" id="UP000002875"/>
    </source>
</evidence>
<name>A0ABM5N5W2_EMTOG</name>
<dbReference type="InterPro" id="IPR029063">
    <property type="entry name" value="SAM-dependent_MTases_sf"/>
</dbReference>